<reference evidence="1 2" key="1">
    <citation type="submission" date="2018-08" db="EMBL/GenBank/DDBJ databases">
        <title>Genomic Encyclopedia of Type Strains, Phase IV (KMG-IV): sequencing the most valuable type-strain genomes for metagenomic binning, comparative biology and taxonomic classification.</title>
        <authorList>
            <person name="Goeker M."/>
        </authorList>
    </citation>
    <scope>NUCLEOTIDE SEQUENCE [LARGE SCALE GENOMIC DNA]</scope>
    <source>
        <strain evidence="1 2">BW863</strain>
    </source>
</reference>
<comment type="caution">
    <text evidence="1">The sequence shown here is derived from an EMBL/GenBank/DDBJ whole genome shotgun (WGS) entry which is preliminary data.</text>
</comment>
<sequence length="140" mass="15582">MVRVQSRSNASIKIYEVLINNRPECSTVQVIEGGELAGNQIQSTEDWGSPSVMHAIWLRSGKAIIDRNTTYNADVDLVLESGKRFLWQTACAPIDVKMTTSAGYAEFQFHTVLPPNPSVYFEANARKIPKRVALKGNLGW</sequence>
<organism evidence="1 2">
    <name type="scientific">Methylovirgula ligni</name>
    <dbReference type="NCBI Taxonomy" id="569860"/>
    <lineage>
        <taxon>Bacteria</taxon>
        <taxon>Pseudomonadati</taxon>
        <taxon>Pseudomonadota</taxon>
        <taxon>Alphaproteobacteria</taxon>
        <taxon>Hyphomicrobiales</taxon>
        <taxon>Beijerinckiaceae</taxon>
        <taxon>Methylovirgula</taxon>
    </lineage>
</organism>
<dbReference type="EMBL" id="QUMO01000001">
    <property type="protein sequence ID" value="REF89195.1"/>
    <property type="molecule type" value="Genomic_DNA"/>
</dbReference>
<evidence type="ECO:0000313" key="2">
    <source>
        <dbReference type="Proteomes" id="UP000256900"/>
    </source>
</evidence>
<proteinExistence type="predicted"/>
<evidence type="ECO:0000313" key="1">
    <source>
        <dbReference type="EMBL" id="REF89195.1"/>
    </source>
</evidence>
<dbReference type="AlphaFoldDB" id="A0A3D9Z2Y4"/>
<name>A0A3D9Z2Y4_9HYPH</name>
<dbReference type="Proteomes" id="UP000256900">
    <property type="component" value="Unassembled WGS sequence"/>
</dbReference>
<protein>
    <submittedName>
        <fullName evidence="1">Uncharacterized protein</fullName>
    </submittedName>
</protein>
<keyword evidence="2" id="KW-1185">Reference proteome</keyword>
<gene>
    <name evidence="1" type="ORF">DES32_0412</name>
</gene>
<accession>A0A3D9Z2Y4</accession>